<dbReference type="Gene3D" id="3.30.1700.10">
    <property type="entry name" value="lpxc deacetylase, domain 2"/>
    <property type="match status" value="1"/>
</dbReference>
<evidence type="ECO:0000313" key="13">
    <source>
        <dbReference type="EMBL" id="MCO6044482.1"/>
    </source>
</evidence>
<keyword evidence="5" id="KW-0444">Lipid biosynthesis</keyword>
<dbReference type="Gene3D" id="3.30.230.20">
    <property type="entry name" value="lpxc deacetylase, domain 1"/>
    <property type="match status" value="1"/>
</dbReference>
<evidence type="ECO:0000256" key="3">
    <source>
        <dbReference type="ARBA" id="ARBA00005002"/>
    </source>
</evidence>
<comment type="cofactor">
    <cofactor evidence="1">
        <name>Zn(2+)</name>
        <dbReference type="ChEBI" id="CHEBI:29105"/>
    </cofactor>
</comment>
<evidence type="ECO:0000256" key="1">
    <source>
        <dbReference type="ARBA" id="ARBA00001947"/>
    </source>
</evidence>
<evidence type="ECO:0000256" key="2">
    <source>
        <dbReference type="ARBA" id="ARBA00002923"/>
    </source>
</evidence>
<dbReference type="InterPro" id="IPR004463">
    <property type="entry name" value="UDP-acyl_GlcNac_deAcase"/>
</dbReference>
<keyword evidence="14" id="KW-1185">Reference proteome</keyword>
<organism evidence="13 14">
    <name type="scientific">Aeoliella straminimaris</name>
    <dbReference type="NCBI Taxonomy" id="2954799"/>
    <lineage>
        <taxon>Bacteria</taxon>
        <taxon>Pseudomonadati</taxon>
        <taxon>Planctomycetota</taxon>
        <taxon>Planctomycetia</taxon>
        <taxon>Pirellulales</taxon>
        <taxon>Lacipirellulaceae</taxon>
        <taxon>Aeoliella</taxon>
    </lineage>
</organism>
<comment type="caution">
    <text evidence="13">The sequence shown here is derived from an EMBL/GenBank/DDBJ whole genome shotgun (WGS) entry which is preliminary data.</text>
</comment>
<dbReference type="NCBIfam" id="TIGR00325">
    <property type="entry name" value="lpxC"/>
    <property type="match status" value="1"/>
</dbReference>
<comment type="pathway">
    <text evidence="3">Glycolipid biosynthesis; lipid IV(A) biosynthesis; lipid IV(A) from (3R)-3-hydroxytetradecanoyl-[acyl-carrier-protein] and UDP-N-acetyl-alpha-D-glucosamine: step 2/6.</text>
</comment>
<proteinExistence type="predicted"/>
<evidence type="ECO:0000313" key="14">
    <source>
        <dbReference type="Proteomes" id="UP001155241"/>
    </source>
</evidence>
<evidence type="ECO:0000256" key="6">
    <source>
        <dbReference type="ARBA" id="ARBA00022556"/>
    </source>
</evidence>
<protein>
    <recommendedName>
        <fullName evidence="4 12">UDP-3-O-acyl-N-acetylglucosamine deacetylase</fullName>
        <ecNumber evidence="4 12">3.5.1.108</ecNumber>
    </recommendedName>
</protein>
<evidence type="ECO:0000256" key="8">
    <source>
        <dbReference type="ARBA" id="ARBA00022801"/>
    </source>
</evidence>
<evidence type="ECO:0000256" key="11">
    <source>
        <dbReference type="ARBA" id="ARBA00024535"/>
    </source>
</evidence>
<keyword evidence="7" id="KW-0479">Metal-binding</keyword>
<reference evidence="13" key="1">
    <citation type="submission" date="2022-06" db="EMBL/GenBank/DDBJ databases">
        <title>Aeoliella straminimaris, a novel planctomycete from sediments.</title>
        <authorList>
            <person name="Vitorino I.R."/>
            <person name="Lage O.M."/>
        </authorList>
    </citation>
    <scope>NUCLEOTIDE SEQUENCE</scope>
    <source>
        <strain evidence="13">ICT_H6.2</strain>
    </source>
</reference>
<dbReference type="InterPro" id="IPR011334">
    <property type="entry name" value="UDP-acyl_GlcNac_deAcase_C"/>
</dbReference>
<dbReference type="InterPro" id="IPR015870">
    <property type="entry name" value="UDP-acyl_N-AcGlcN_deAcase_N"/>
</dbReference>
<comment type="catalytic activity">
    <reaction evidence="11">
        <text>a UDP-3-O-[(3R)-3-hydroxyacyl]-N-acetyl-alpha-D-glucosamine + H2O = a UDP-3-O-[(3R)-3-hydroxyacyl]-alpha-D-glucosamine + acetate</text>
        <dbReference type="Rhea" id="RHEA:67816"/>
        <dbReference type="ChEBI" id="CHEBI:15377"/>
        <dbReference type="ChEBI" id="CHEBI:30089"/>
        <dbReference type="ChEBI" id="CHEBI:137740"/>
        <dbReference type="ChEBI" id="CHEBI:173225"/>
        <dbReference type="EC" id="3.5.1.108"/>
    </reaction>
</comment>
<dbReference type="PANTHER" id="PTHR33694:SF1">
    <property type="entry name" value="UDP-3-O-ACYL-N-ACETYLGLUCOSAMINE DEACETYLASE 1, MITOCHONDRIAL-RELATED"/>
    <property type="match status" value="1"/>
</dbReference>
<evidence type="ECO:0000256" key="9">
    <source>
        <dbReference type="ARBA" id="ARBA00022833"/>
    </source>
</evidence>
<dbReference type="GO" id="GO:0009245">
    <property type="term" value="P:lipid A biosynthetic process"/>
    <property type="evidence" value="ECO:0007669"/>
    <property type="project" value="UniProtKB-UniRule"/>
</dbReference>
<comment type="function">
    <text evidence="2">Catalyzes the hydrolysis of UDP-3-O-myristoyl-N-acetylglucosamine to form UDP-3-O-myristoylglucosamine and acetate, the committed step in lipid A biosynthesis.</text>
</comment>
<evidence type="ECO:0000256" key="4">
    <source>
        <dbReference type="ARBA" id="ARBA00012745"/>
    </source>
</evidence>
<keyword evidence="10" id="KW-0443">Lipid metabolism</keyword>
<dbReference type="Pfam" id="PF03331">
    <property type="entry name" value="LpxC"/>
    <property type="match status" value="1"/>
</dbReference>
<dbReference type="SUPFAM" id="SSF54211">
    <property type="entry name" value="Ribosomal protein S5 domain 2-like"/>
    <property type="match status" value="2"/>
</dbReference>
<evidence type="ECO:0000256" key="12">
    <source>
        <dbReference type="NCBIfam" id="TIGR00325"/>
    </source>
</evidence>
<dbReference type="InterPro" id="IPR020568">
    <property type="entry name" value="Ribosomal_Su5_D2-typ_SF"/>
</dbReference>
<name>A0A9X2FAD8_9BACT</name>
<keyword evidence="8 13" id="KW-0378">Hydrolase</keyword>
<accession>A0A9X2FAD8</accession>
<sequence>MIPLRHQRTVARAAAVEGFGYWSGKDCRVEFRPAPAGSGVTFILDTPDGRPPVRLPVGLELREDRPRRTVLKSGERRVEMIEHVMAALAGLEIDNCEVWVTAEEIPGCDGSASAFVEALDMAGVVVQSTPTRPLVVTQTVRAGNQHKWVEAQPTNRGGLSIEFHLDYGPGNAIGRQSFAAEISPEQFRYELAPARTFVLREEADALVAMGKGTRVTAQDLLIFDVDGPMDNPLRFPDECVRHKVLDAVGDFALAGRPVVGHFICYRSGHQLNASLVEALLEHEKQQSLRRTA</sequence>
<dbReference type="PANTHER" id="PTHR33694">
    <property type="entry name" value="UDP-3-O-ACYL-N-ACETYLGLUCOSAMINE DEACETYLASE 1, MITOCHONDRIAL-RELATED"/>
    <property type="match status" value="1"/>
</dbReference>
<dbReference type="RefSeq" id="WP_252852585.1">
    <property type="nucleotide sequence ID" value="NZ_JAMXLR010000036.1"/>
</dbReference>
<evidence type="ECO:0000256" key="7">
    <source>
        <dbReference type="ARBA" id="ARBA00022723"/>
    </source>
</evidence>
<dbReference type="GO" id="GO:0103117">
    <property type="term" value="F:UDP-3-O-acyl-N-acetylglucosamine deacetylase activity"/>
    <property type="evidence" value="ECO:0007669"/>
    <property type="project" value="UniProtKB-UniRule"/>
</dbReference>
<evidence type="ECO:0000256" key="5">
    <source>
        <dbReference type="ARBA" id="ARBA00022516"/>
    </source>
</evidence>
<keyword evidence="9" id="KW-0862">Zinc</keyword>
<dbReference type="GO" id="GO:0046872">
    <property type="term" value="F:metal ion binding"/>
    <property type="evidence" value="ECO:0007669"/>
    <property type="project" value="UniProtKB-KW"/>
</dbReference>
<dbReference type="Proteomes" id="UP001155241">
    <property type="component" value="Unassembled WGS sequence"/>
</dbReference>
<gene>
    <name evidence="13" type="primary">lpxC</name>
    <name evidence="13" type="ORF">NG895_11255</name>
</gene>
<dbReference type="EC" id="3.5.1.108" evidence="4 12"/>
<dbReference type="AlphaFoldDB" id="A0A9X2FAD8"/>
<dbReference type="GO" id="GO:0016020">
    <property type="term" value="C:membrane"/>
    <property type="evidence" value="ECO:0007669"/>
    <property type="project" value="GOC"/>
</dbReference>
<dbReference type="EMBL" id="JAMXLR010000036">
    <property type="protein sequence ID" value="MCO6044482.1"/>
    <property type="molecule type" value="Genomic_DNA"/>
</dbReference>
<keyword evidence="6" id="KW-0441">Lipid A biosynthesis</keyword>
<evidence type="ECO:0000256" key="10">
    <source>
        <dbReference type="ARBA" id="ARBA00023098"/>
    </source>
</evidence>